<keyword evidence="7 13" id="KW-0472">Membrane</keyword>
<protein>
    <recommendedName>
        <fullName evidence="11">Glycosyl-4,4'-diaponeurosporenoate acyltransferase</fullName>
    </recommendedName>
</protein>
<evidence type="ECO:0000256" key="12">
    <source>
        <dbReference type="ARBA" id="ARBA00025324"/>
    </source>
</evidence>
<dbReference type="AlphaFoldDB" id="A0A1I4P484"/>
<keyword evidence="3 14" id="KW-0808">Transferase</keyword>
<evidence type="ECO:0000256" key="8">
    <source>
        <dbReference type="ARBA" id="ARBA00023315"/>
    </source>
</evidence>
<evidence type="ECO:0000256" key="13">
    <source>
        <dbReference type="SAM" id="Phobius"/>
    </source>
</evidence>
<dbReference type="UniPathway" id="UPA00029">
    <property type="reaction ID" value="UER00560"/>
</dbReference>
<keyword evidence="2" id="KW-1003">Cell membrane</keyword>
<dbReference type="EMBL" id="FOTY01000023">
    <property type="protein sequence ID" value="SFM22601.1"/>
    <property type="molecule type" value="Genomic_DNA"/>
</dbReference>
<dbReference type="GO" id="GO:0016746">
    <property type="term" value="F:acyltransferase activity"/>
    <property type="evidence" value="ECO:0007669"/>
    <property type="project" value="UniProtKB-KW"/>
</dbReference>
<dbReference type="STRING" id="266892.SAMN04488054_1238"/>
<evidence type="ECO:0000313" key="14">
    <source>
        <dbReference type="EMBL" id="SFM22601.1"/>
    </source>
</evidence>
<keyword evidence="8 14" id="KW-0012">Acyltransferase</keyword>
<evidence type="ECO:0000256" key="10">
    <source>
        <dbReference type="ARBA" id="ARBA00023603"/>
    </source>
</evidence>
<evidence type="ECO:0000256" key="4">
    <source>
        <dbReference type="ARBA" id="ARBA00022692"/>
    </source>
</evidence>
<dbReference type="InterPro" id="IPR044021">
    <property type="entry name" value="CrtO"/>
</dbReference>
<evidence type="ECO:0000256" key="6">
    <source>
        <dbReference type="ARBA" id="ARBA00022989"/>
    </source>
</evidence>
<evidence type="ECO:0000256" key="11">
    <source>
        <dbReference type="ARBA" id="ARBA00023667"/>
    </source>
</evidence>
<sequence>MPLVELPLYWVVILDIAAWGVFHMAASAACYYMPARWFSAPAGLYRIRNWERGGRFWQKYLRVKSWKHLVPDGAAMFQNGFAKKQLQQQDAGYLGVFVLESRRAELTHWLTILPGALFFLWNPLWAAWINVFYALALNIPIIILQRTNRARLERVTARRKPDR</sequence>
<proteinExistence type="inferred from homology"/>
<evidence type="ECO:0000256" key="9">
    <source>
        <dbReference type="ARBA" id="ARBA00023588"/>
    </source>
</evidence>
<evidence type="ECO:0000256" key="7">
    <source>
        <dbReference type="ARBA" id="ARBA00023136"/>
    </source>
</evidence>
<evidence type="ECO:0000256" key="5">
    <source>
        <dbReference type="ARBA" id="ARBA00022729"/>
    </source>
</evidence>
<dbReference type="OrthoDB" id="3783432at2"/>
<feature type="transmembrane region" description="Helical" evidence="13">
    <location>
        <begin position="6"/>
        <end position="32"/>
    </location>
</feature>
<comment type="similarity">
    <text evidence="10">Belongs to the acyltransferase CrtO family.</text>
</comment>
<keyword evidence="6 13" id="KW-1133">Transmembrane helix</keyword>
<dbReference type="Proteomes" id="UP000199668">
    <property type="component" value="Unassembled WGS sequence"/>
</dbReference>
<gene>
    <name evidence="14" type="ORF">SAMN04488054_1238</name>
</gene>
<evidence type="ECO:0000256" key="2">
    <source>
        <dbReference type="ARBA" id="ARBA00022475"/>
    </source>
</evidence>
<organism evidence="14 15">
    <name type="scientific">Salibacterium qingdaonense</name>
    <dbReference type="NCBI Taxonomy" id="266892"/>
    <lineage>
        <taxon>Bacteria</taxon>
        <taxon>Bacillati</taxon>
        <taxon>Bacillota</taxon>
        <taxon>Bacilli</taxon>
        <taxon>Bacillales</taxon>
        <taxon>Bacillaceae</taxon>
    </lineage>
</organism>
<keyword evidence="15" id="KW-1185">Reference proteome</keyword>
<comment type="function">
    <text evidence="12">Catalyzes the acylation of glycosyl-4,4'-diaponeurosporenoate, i.e. the esterification of glucose at the C6'' position with the carboxyl group of the C(15) fatty acid 12-methyltetradecanoic acid, to yield staphyloxanthin. This is the last step in the biosynthesis of this orange pigment, present in most staphylococci strains.</text>
</comment>
<feature type="transmembrane region" description="Helical" evidence="13">
    <location>
        <begin position="127"/>
        <end position="144"/>
    </location>
</feature>
<evidence type="ECO:0000256" key="3">
    <source>
        <dbReference type="ARBA" id="ARBA00022679"/>
    </source>
</evidence>
<comment type="pathway">
    <text evidence="9">Carotenoid biosynthesis; staphyloxanthin biosynthesis; staphyloxanthin from farnesyl diphosphate: step 5/5.</text>
</comment>
<keyword evidence="5" id="KW-0732">Signal</keyword>
<dbReference type="Pfam" id="PF18927">
    <property type="entry name" value="CrtO"/>
    <property type="match status" value="1"/>
</dbReference>
<dbReference type="RefSeq" id="WP_090927688.1">
    <property type="nucleotide sequence ID" value="NZ_FOTY01000023.1"/>
</dbReference>
<keyword evidence="4 13" id="KW-0812">Transmembrane</keyword>
<evidence type="ECO:0000256" key="1">
    <source>
        <dbReference type="ARBA" id="ARBA00004162"/>
    </source>
</evidence>
<name>A0A1I4P484_9BACI</name>
<evidence type="ECO:0000313" key="15">
    <source>
        <dbReference type="Proteomes" id="UP000199668"/>
    </source>
</evidence>
<dbReference type="GO" id="GO:0005886">
    <property type="term" value="C:plasma membrane"/>
    <property type="evidence" value="ECO:0007669"/>
    <property type="project" value="UniProtKB-SubCell"/>
</dbReference>
<accession>A0A1I4P484</accession>
<comment type="subcellular location">
    <subcellularLocation>
        <location evidence="1">Cell membrane</location>
        <topology evidence="1">Single-pass membrane protein</topology>
    </subcellularLocation>
</comment>
<reference evidence="14 15" key="1">
    <citation type="submission" date="2016-10" db="EMBL/GenBank/DDBJ databases">
        <authorList>
            <person name="de Groot N.N."/>
        </authorList>
    </citation>
    <scope>NUCLEOTIDE SEQUENCE [LARGE SCALE GENOMIC DNA]</scope>
    <source>
        <strain evidence="14 15">CGMCC 1.6134</strain>
    </source>
</reference>